<evidence type="ECO:0000313" key="3">
    <source>
        <dbReference type="EMBL" id="MBS3057170.1"/>
    </source>
</evidence>
<evidence type="ECO:0000313" key="4">
    <source>
        <dbReference type="Proteomes" id="UP000677687"/>
    </source>
</evidence>
<feature type="non-terminal residue" evidence="3">
    <location>
        <position position="1"/>
    </location>
</feature>
<dbReference type="GO" id="GO:0070651">
    <property type="term" value="P:nonfunctional rRNA decay"/>
    <property type="evidence" value="ECO:0007669"/>
    <property type="project" value="TreeGrafter"/>
</dbReference>
<proteinExistence type="predicted"/>
<dbReference type="AlphaFoldDB" id="A0A8T4KWA3"/>
<comment type="caution">
    <text evidence="3">The sequence shown here is derived from an EMBL/GenBank/DDBJ whole genome shotgun (WGS) entry which is preliminary data.</text>
</comment>
<dbReference type="GO" id="GO:0070966">
    <property type="term" value="P:nuclear-transcribed mRNA catabolic process, no-go decay"/>
    <property type="evidence" value="ECO:0007669"/>
    <property type="project" value="InterPro"/>
</dbReference>
<dbReference type="PANTHER" id="PTHR10853">
    <property type="entry name" value="PELOTA"/>
    <property type="match status" value="1"/>
</dbReference>
<name>A0A8T4KWA3_9ARCH</name>
<dbReference type="InterPro" id="IPR004405">
    <property type="entry name" value="TF_pelota"/>
</dbReference>
<dbReference type="Pfam" id="PF03465">
    <property type="entry name" value="eRF1_3"/>
    <property type="match status" value="1"/>
</dbReference>
<dbReference type="NCBIfam" id="TIGR00111">
    <property type="entry name" value="pelota"/>
    <property type="match status" value="1"/>
</dbReference>
<evidence type="ECO:0000259" key="2">
    <source>
        <dbReference type="Pfam" id="PF03465"/>
    </source>
</evidence>
<dbReference type="GO" id="GO:0070481">
    <property type="term" value="P:nuclear-transcribed mRNA catabolic process, non-stop decay"/>
    <property type="evidence" value="ECO:0007669"/>
    <property type="project" value="InterPro"/>
</dbReference>
<dbReference type="PANTHER" id="PTHR10853:SF0">
    <property type="entry name" value="PROTEIN PELOTA HOMOLOG"/>
    <property type="match status" value="1"/>
</dbReference>
<feature type="domain" description="eRF1" evidence="2">
    <location>
        <begin position="169"/>
        <end position="263"/>
    </location>
</feature>
<dbReference type="InterPro" id="IPR042226">
    <property type="entry name" value="eFR1_2_sf"/>
</dbReference>
<dbReference type="InterPro" id="IPR029064">
    <property type="entry name" value="Ribosomal_eL30-like_sf"/>
</dbReference>
<dbReference type="GO" id="GO:0071025">
    <property type="term" value="P:RNA surveillance"/>
    <property type="evidence" value="ECO:0007669"/>
    <property type="project" value="InterPro"/>
</dbReference>
<evidence type="ECO:0000259" key="1">
    <source>
        <dbReference type="Pfam" id="PF03464"/>
    </source>
</evidence>
<dbReference type="InterPro" id="IPR005141">
    <property type="entry name" value="eRF1_2"/>
</dbReference>
<accession>A0A8T4KWA3</accession>
<reference evidence="3" key="2">
    <citation type="submission" date="2021-05" db="EMBL/GenBank/DDBJ databases">
        <title>Protein family content uncovers lineage relationships and bacterial pathway maintenance mechanisms in DPANN archaea.</title>
        <authorList>
            <person name="Castelle C.J."/>
            <person name="Meheust R."/>
            <person name="Jaffe A.L."/>
            <person name="Seitz K."/>
            <person name="Gong X."/>
            <person name="Baker B.J."/>
            <person name="Banfield J.F."/>
        </authorList>
    </citation>
    <scope>NUCLEOTIDE SEQUENCE</scope>
    <source>
        <strain evidence="3">RIFCSPHIGHO2_01_FULL_AR10_44_11</strain>
    </source>
</reference>
<dbReference type="GO" id="GO:0032790">
    <property type="term" value="P:ribosome disassembly"/>
    <property type="evidence" value="ECO:0007669"/>
    <property type="project" value="TreeGrafter"/>
</dbReference>
<dbReference type="Proteomes" id="UP000677687">
    <property type="component" value="Unassembled WGS sequence"/>
</dbReference>
<dbReference type="Pfam" id="PF03464">
    <property type="entry name" value="eRF1_2"/>
    <property type="match status" value="1"/>
</dbReference>
<feature type="domain" description="eRF1" evidence="1">
    <location>
        <begin position="54"/>
        <end position="164"/>
    </location>
</feature>
<gene>
    <name evidence="3" type="ORF">J4415_00920</name>
</gene>
<reference evidence="3" key="1">
    <citation type="submission" date="2021-03" db="EMBL/GenBank/DDBJ databases">
        <authorList>
            <person name="Jaffe A."/>
        </authorList>
    </citation>
    <scope>NUCLEOTIDE SEQUENCE</scope>
    <source>
        <strain evidence="3">RIFCSPHIGHO2_01_FULL_AR10_44_11</strain>
    </source>
</reference>
<dbReference type="GO" id="GO:0005737">
    <property type="term" value="C:cytoplasm"/>
    <property type="evidence" value="ECO:0007669"/>
    <property type="project" value="TreeGrafter"/>
</dbReference>
<dbReference type="InterPro" id="IPR005142">
    <property type="entry name" value="eRF1_3"/>
</dbReference>
<sequence length="264" mass="29372">KYAKPEDVAPLGSSHTLEIILNEPIKIKKLKLKQYQIARLKKAEQATRIPELLLIVMDDEQADFALVKQFGLEHKLKMHAGKSGKRYATEDAQKKYFSELLKKISEIKADKIIVAGPGFAKEDFEKYLEEKSAKFDIVWGATNSVGETGMNEAVKSGLIESVLKETAVAEDIKNISKLYEELARNSGLVAYGEKEVLNAINYGAVKKILITDERLFSEREKMEALMESAEKTNAEVHIISAEGDAGKQLSGLTGIAALLRFRVE</sequence>
<dbReference type="Gene3D" id="3.30.420.60">
    <property type="entry name" value="eRF1 domain 2"/>
    <property type="match status" value="1"/>
</dbReference>
<protein>
    <submittedName>
        <fullName evidence="3">mRNA surveillance protein pelota</fullName>
    </submittedName>
</protein>
<dbReference type="Gene3D" id="3.30.1330.30">
    <property type="match status" value="1"/>
</dbReference>
<dbReference type="SUPFAM" id="SSF53137">
    <property type="entry name" value="Translational machinery components"/>
    <property type="match status" value="1"/>
</dbReference>
<dbReference type="SUPFAM" id="SSF55315">
    <property type="entry name" value="L30e-like"/>
    <property type="match status" value="1"/>
</dbReference>
<organism evidence="3 4">
    <name type="scientific">Candidatus Iainarchaeum sp</name>
    <dbReference type="NCBI Taxonomy" id="3101447"/>
    <lineage>
        <taxon>Archaea</taxon>
        <taxon>Candidatus Iainarchaeota</taxon>
        <taxon>Candidatus Iainarchaeia</taxon>
        <taxon>Candidatus Iainarchaeales</taxon>
        <taxon>Candidatus Iainarchaeaceae</taxon>
        <taxon>Candidatus Iainarchaeum</taxon>
    </lineage>
</organism>
<dbReference type="EMBL" id="JAGVWD010000012">
    <property type="protein sequence ID" value="MBS3057170.1"/>
    <property type="molecule type" value="Genomic_DNA"/>
</dbReference>